<sequence length="319" mass="35358">MSVSEVVFRESVAQREVASIPLSHVSIELGHLYAEQFNGGDIDAMRRHFAEIAPWVEAARQSAARRAGRTRPRISTCFLVDDYFTRFSTPAELIPLLVKAAAEAGLTIDYLARESGCATTDRGIPLADMLVSRIVDDPPPLTNGWRPPSSESGWLCNGVRSPQSVPTAMNGAAKWQKPQENAANRHSIFLDVELWSDEPGGRLWSCPLLAAVWQLLRLGMLRYQSEDPARPARWHGDLPAEWEQLPAIVRLNEQADPFSAYQTYSILSGRFVPVETAVRTILGQTSVEAAVLEQLATRARAEGIELPATLIERIRYAFP</sequence>
<evidence type="ECO:0000313" key="2">
    <source>
        <dbReference type="Proteomes" id="UP001501470"/>
    </source>
</evidence>
<reference evidence="1 2" key="1">
    <citation type="journal article" date="2019" name="Int. J. Syst. Evol. Microbiol.">
        <title>The Global Catalogue of Microorganisms (GCM) 10K type strain sequencing project: providing services to taxonomists for standard genome sequencing and annotation.</title>
        <authorList>
            <consortium name="The Broad Institute Genomics Platform"/>
            <consortium name="The Broad Institute Genome Sequencing Center for Infectious Disease"/>
            <person name="Wu L."/>
            <person name="Ma J."/>
        </authorList>
    </citation>
    <scope>NUCLEOTIDE SEQUENCE [LARGE SCALE GENOMIC DNA]</scope>
    <source>
        <strain evidence="1 2">JCM 15933</strain>
    </source>
</reference>
<dbReference type="RefSeq" id="WP_344503410.1">
    <property type="nucleotide sequence ID" value="NZ_BAAAQD010000007.1"/>
</dbReference>
<proteinExistence type="predicted"/>
<organism evidence="1 2">
    <name type="scientific">Dactylosporangium maewongense</name>
    <dbReference type="NCBI Taxonomy" id="634393"/>
    <lineage>
        <taxon>Bacteria</taxon>
        <taxon>Bacillati</taxon>
        <taxon>Actinomycetota</taxon>
        <taxon>Actinomycetes</taxon>
        <taxon>Micromonosporales</taxon>
        <taxon>Micromonosporaceae</taxon>
        <taxon>Dactylosporangium</taxon>
    </lineage>
</organism>
<dbReference type="NCBIfam" id="NF040566">
    <property type="entry name" value="SCO2522_fam"/>
    <property type="match status" value="1"/>
</dbReference>
<name>A0ABN2AI55_9ACTN</name>
<accession>A0ABN2AI55</accession>
<dbReference type="InterPro" id="IPR049747">
    <property type="entry name" value="SCO2522-like"/>
</dbReference>
<comment type="caution">
    <text evidence="1">The sequence shown here is derived from an EMBL/GenBank/DDBJ whole genome shotgun (WGS) entry which is preliminary data.</text>
</comment>
<dbReference type="EMBL" id="BAAAQD010000007">
    <property type="protein sequence ID" value="GAA1519831.1"/>
    <property type="molecule type" value="Genomic_DNA"/>
</dbReference>
<keyword evidence="2" id="KW-1185">Reference proteome</keyword>
<dbReference type="Proteomes" id="UP001501470">
    <property type="component" value="Unassembled WGS sequence"/>
</dbReference>
<protein>
    <submittedName>
        <fullName evidence="1">SCO2522 family protein</fullName>
    </submittedName>
</protein>
<gene>
    <name evidence="1" type="ORF">GCM10009827_039150</name>
</gene>
<evidence type="ECO:0000313" key="1">
    <source>
        <dbReference type="EMBL" id="GAA1519831.1"/>
    </source>
</evidence>